<feature type="repeat" description="TPR" evidence="3">
    <location>
        <begin position="621"/>
        <end position="654"/>
    </location>
</feature>
<dbReference type="Pfam" id="PF00515">
    <property type="entry name" value="TPR_1"/>
    <property type="match status" value="1"/>
</dbReference>
<feature type="repeat" description="TPR" evidence="3">
    <location>
        <begin position="689"/>
        <end position="722"/>
    </location>
</feature>
<dbReference type="SMART" id="SM00028">
    <property type="entry name" value="TPR"/>
    <property type="match status" value="8"/>
</dbReference>
<dbReference type="PROSITE" id="PS50293">
    <property type="entry name" value="TPR_REGION"/>
    <property type="match status" value="1"/>
</dbReference>
<keyword evidence="6" id="KW-1185">Reference proteome</keyword>
<dbReference type="GO" id="GO:0031145">
    <property type="term" value="P:anaphase-promoting complex-dependent catabolic process"/>
    <property type="evidence" value="ECO:0007669"/>
    <property type="project" value="TreeGrafter"/>
</dbReference>
<dbReference type="GO" id="GO:0051301">
    <property type="term" value="P:cell division"/>
    <property type="evidence" value="ECO:0007669"/>
    <property type="project" value="TreeGrafter"/>
</dbReference>
<dbReference type="OrthoDB" id="329563at2759"/>
<feature type="region of interest" description="Disordered" evidence="4">
    <location>
        <begin position="255"/>
        <end position="282"/>
    </location>
</feature>
<dbReference type="InterPro" id="IPR019734">
    <property type="entry name" value="TPR_rpt"/>
</dbReference>
<dbReference type="PANTHER" id="PTHR12558:SF13">
    <property type="entry name" value="CELL DIVISION CYCLE PROTEIN 27 HOMOLOG"/>
    <property type="match status" value="1"/>
</dbReference>
<dbReference type="GO" id="GO:0005680">
    <property type="term" value="C:anaphase-promoting complex"/>
    <property type="evidence" value="ECO:0007669"/>
    <property type="project" value="UniProtKB-ARBA"/>
</dbReference>
<evidence type="ECO:0000256" key="1">
    <source>
        <dbReference type="ARBA" id="ARBA00022803"/>
    </source>
</evidence>
<dbReference type="Pfam" id="PF12895">
    <property type="entry name" value="ANAPC3"/>
    <property type="match status" value="1"/>
</dbReference>
<gene>
    <name evidence="5" type="ORF">M011DRAFT_495003</name>
</gene>
<feature type="region of interest" description="Disordered" evidence="4">
    <location>
        <begin position="429"/>
        <end position="469"/>
    </location>
</feature>
<feature type="compositionally biased region" description="Pro residues" evidence="4">
    <location>
        <begin position="373"/>
        <end position="382"/>
    </location>
</feature>
<feature type="compositionally biased region" description="Low complexity" evidence="4">
    <location>
        <begin position="362"/>
        <end position="372"/>
    </location>
</feature>
<evidence type="ECO:0000256" key="3">
    <source>
        <dbReference type="PROSITE-ProRule" id="PRU00339"/>
    </source>
</evidence>
<feature type="repeat" description="TPR" evidence="3">
    <location>
        <begin position="587"/>
        <end position="620"/>
    </location>
</feature>
<dbReference type="PROSITE" id="PS50005">
    <property type="entry name" value="TPR"/>
    <property type="match status" value="6"/>
</dbReference>
<evidence type="ECO:0000256" key="2">
    <source>
        <dbReference type="ARBA" id="ARBA00038210"/>
    </source>
</evidence>
<dbReference type="SUPFAM" id="SSF48452">
    <property type="entry name" value="TPR-like"/>
    <property type="match status" value="2"/>
</dbReference>
<sequence>MTPPPRMASPPPGVPVQLRQLIYYHLDNGFLDNALFLAGRLHALDPKNPDFTHLLALCNLRLGRYKAASDYAKQNPHNPQHLGCAYVYAQASLALGWYQAGAHALERVRGQWAGRNHWNKHSETSRRHIPDAAACYCLLGKLWNAHGDTKKAVEYYIEALKLNPFMWDAFTDLCEIGTLVRPTNIFKVTPEMLAALSHSASNGNGFAQFVSQDSSTTRNPFVATPEVNPFNPPGRNAGDLGLNLGGSNLLSRLNGMMPTPNTQAPIPDYPDAETPTSYGQKISDDDIMMGNAGGTLGKEVLVEAPQAPGRRQRPPASSTADDPPRMRSITSRVRLKMGSEPEQTEIPRPVAQNGHKRTVSGQSTHQAQQPSAPQAPPDPTAAPPRRSARLLHSISSQMRPSSIRERRELRKMKATTTKGKVGVQQLSRAVSGSRKVQSVDNVDQAGKQEPRQTISASTLAGPPPKMNALNEANRDKESLEWLLELLLRLGTGYAQLCRFQCVQALETFRSVPTKQRDTPWVLAQMGKAHYERSQWAEAEELFNIIREKVPTHMDDMEVFSNVLWQLKKDTELSYLAHTLVDQDRLSPQAWCAIGNAFSLQREHDQAIKCFTRATQLDPRFAYAFTLQGHEHVANEEYDKAMHAYRCAISADSRHYNGWYGLGQVYEKMGKFEVAEEHYRAAAQINPTNALLAVKIGSVLDRMRKTEPALMQYATAVTLDPRSNLARFRKAHIHLKLNDPEMALKDLEFLRDSAPDDANVHYLLGRTYKKVGQKASAIRHFTIALNLDPKAQMYIKEAMENLDEDEEEGGWDSEDEG</sequence>
<dbReference type="Pfam" id="PF13432">
    <property type="entry name" value="TPR_16"/>
    <property type="match status" value="2"/>
</dbReference>
<dbReference type="Pfam" id="PF13181">
    <property type="entry name" value="TPR_8"/>
    <property type="match status" value="1"/>
</dbReference>
<feature type="region of interest" description="Disordered" evidence="4">
    <location>
        <begin position="305"/>
        <end position="386"/>
    </location>
</feature>
<dbReference type="SUPFAM" id="SSF81901">
    <property type="entry name" value="HCP-like"/>
    <property type="match status" value="1"/>
</dbReference>
<feature type="repeat" description="TPR" evidence="3">
    <location>
        <begin position="133"/>
        <end position="166"/>
    </location>
</feature>
<comment type="similarity">
    <text evidence="2">Belongs to the APC3/CDC27 family.</text>
</comment>
<evidence type="ECO:0000313" key="5">
    <source>
        <dbReference type="EMBL" id="KAF2746540.1"/>
    </source>
</evidence>
<feature type="repeat" description="TPR" evidence="3">
    <location>
        <begin position="757"/>
        <end position="790"/>
    </location>
</feature>
<feature type="repeat" description="TPR" evidence="3">
    <location>
        <begin position="655"/>
        <end position="688"/>
    </location>
</feature>
<dbReference type="GO" id="GO:0016567">
    <property type="term" value="P:protein ubiquitination"/>
    <property type="evidence" value="ECO:0007669"/>
    <property type="project" value="TreeGrafter"/>
</dbReference>
<dbReference type="Gene3D" id="1.25.40.10">
    <property type="entry name" value="Tetratricopeptide repeat domain"/>
    <property type="match status" value="4"/>
</dbReference>
<dbReference type="AlphaFoldDB" id="A0A6A6VAH9"/>
<name>A0A6A6VAH9_9PLEO</name>
<accession>A0A6A6VAH9</accession>
<dbReference type="GO" id="GO:0007091">
    <property type="term" value="P:metaphase/anaphase transition of mitotic cell cycle"/>
    <property type="evidence" value="ECO:0007669"/>
    <property type="project" value="TreeGrafter"/>
</dbReference>
<keyword evidence="1 3" id="KW-0802">TPR repeat</keyword>
<feature type="compositionally biased region" description="Polar residues" evidence="4">
    <location>
        <begin position="429"/>
        <end position="441"/>
    </location>
</feature>
<dbReference type="GO" id="GO:0005737">
    <property type="term" value="C:cytoplasm"/>
    <property type="evidence" value="ECO:0007669"/>
    <property type="project" value="TreeGrafter"/>
</dbReference>
<dbReference type="InterPro" id="IPR011990">
    <property type="entry name" value="TPR-like_helical_dom_sf"/>
</dbReference>
<proteinExistence type="inferred from homology"/>
<evidence type="ECO:0000313" key="6">
    <source>
        <dbReference type="Proteomes" id="UP000799440"/>
    </source>
</evidence>
<reference evidence="5" key="1">
    <citation type="journal article" date="2020" name="Stud. Mycol.">
        <title>101 Dothideomycetes genomes: a test case for predicting lifestyles and emergence of pathogens.</title>
        <authorList>
            <person name="Haridas S."/>
            <person name="Albert R."/>
            <person name="Binder M."/>
            <person name="Bloem J."/>
            <person name="Labutti K."/>
            <person name="Salamov A."/>
            <person name="Andreopoulos B."/>
            <person name="Baker S."/>
            <person name="Barry K."/>
            <person name="Bills G."/>
            <person name="Bluhm B."/>
            <person name="Cannon C."/>
            <person name="Castanera R."/>
            <person name="Culley D."/>
            <person name="Daum C."/>
            <person name="Ezra D."/>
            <person name="Gonzalez J."/>
            <person name="Henrissat B."/>
            <person name="Kuo A."/>
            <person name="Liang C."/>
            <person name="Lipzen A."/>
            <person name="Lutzoni F."/>
            <person name="Magnuson J."/>
            <person name="Mondo S."/>
            <person name="Nolan M."/>
            <person name="Ohm R."/>
            <person name="Pangilinan J."/>
            <person name="Park H.-J."/>
            <person name="Ramirez L."/>
            <person name="Alfaro M."/>
            <person name="Sun H."/>
            <person name="Tritt A."/>
            <person name="Yoshinaga Y."/>
            <person name="Zwiers L.-H."/>
            <person name="Turgeon B."/>
            <person name="Goodwin S."/>
            <person name="Spatafora J."/>
            <person name="Crous P."/>
            <person name="Grigoriev I."/>
        </authorList>
    </citation>
    <scope>NUCLEOTIDE SEQUENCE</scope>
    <source>
        <strain evidence="5">CBS 119925</strain>
    </source>
</reference>
<dbReference type="Proteomes" id="UP000799440">
    <property type="component" value="Unassembled WGS sequence"/>
</dbReference>
<dbReference type="PANTHER" id="PTHR12558">
    <property type="entry name" value="CELL DIVISION CYCLE 16,23,27"/>
    <property type="match status" value="1"/>
</dbReference>
<protein>
    <submittedName>
        <fullName evidence="5">TPR-like protein</fullName>
    </submittedName>
</protein>
<evidence type="ECO:0000256" key="4">
    <source>
        <dbReference type="SAM" id="MobiDB-lite"/>
    </source>
</evidence>
<organism evidence="5 6">
    <name type="scientific">Sporormia fimetaria CBS 119925</name>
    <dbReference type="NCBI Taxonomy" id="1340428"/>
    <lineage>
        <taxon>Eukaryota</taxon>
        <taxon>Fungi</taxon>
        <taxon>Dikarya</taxon>
        <taxon>Ascomycota</taxon>
        <taxon>Pezizomycotina</taxon>
        <taxon>Dothideomycetes</taxon>
        <taxon>Pleosporomycetidae</taxon>
        <taxon>Pleosporales</taxon>
        <taxon>Sporormiaceae</taxon>
        <taxon>Sporormia</taxon>
    </lineage>
</organism>
<dbReference type="EMBL" id="MU006577">
    <property type="protein sequence ID" value="KAF2746540.1"/>
    <property type="molecule type" value="Genomic_DNA"/>
</dbReference>